<evidence type="ECO:0000256" key="1">
    <source>
        <dbReference type="SAM" id="MobiDB-lite"/>
    </source>
</evidence>
<sequence length="196" mass="21321">MYGPQAGFKRPFVCTSMIFTRDAKNDGKGADNRDSNAAERGNENAVFRRLRSAVRLAATTRPQPGGGGPNAAFSRTPVSAAERHNPYRKKSRSSVSGRGIAGVGYDSSGDAVTSRPGDRYVDPVLVQETSRGVDYLTAYPLGKVCDDDKTCYDDVDQPAEVWKTNVIGEAKSSKNNNNNRSVDDDEEEEVDDEFTT</sequence>
<feature type="region of interest" description="Disordered" evidence="1">
    <location>
        <begin position="166"/>
        <end position="196"/>
    </location>
</feature>
<feature type="compositionally biased region" description="Basic and acidic residues" evidence="1">
    <location>
        <begin position="21"/>
        <end position="42"/>
    </location>
</feature>
<reference evidence="2 3" key="1">
    <citation type="submission" date="2019-08" db="EMBL/GenBank/DDBJ databases">
        <authorList>
            <person name="Alioto T."/>
            <person name="Alioto T."/>
            <person name="Gomez Garrido J."/>
        </authorList>
    </citation>
    <scope>NUCLEOTIDE SEQUENCE [LARGE SCALE GENOMIC DNA]</scope>
</reference>
<dbReference type="EMBL" id="CABPRJ010001447">
    <property type="protein sequence ID" value="VVC37435.1"/>
    <property type="molecule type" value="Genomic_DNA"/>
</dbReference>
<gene>
    <name evidence="2" type="ORF">CINCED_3A010866</name>
</gene>
<accession>A0A5E4N4E2</accession>
<feature type="compositionally biased region" description="Acidic residues" evidence="1">
    <location>
        <begin position="183"/>
        <end position="196"/>
    </location>
</feature>
<protein>
    <submittedName>
        <fullName evidence="2">Uncharacterized protein</fullName>
    </submittedName>
</protein>
<name>A0A5E4N4E2_9HEMI</name>
<feature type="region of interest" description="Disordered" evidence="1">
    <location>
        <begin position="20"/>
        <end position="116"/>
    </location>
</feature>
<organism evidence="2 3">
    <name type="scientific">Cinara cedri</name>
    <dbReference type="NCBI Taxonomy" id="506608"/>
    <lineage>
        <taxon>Eukaryota</taxon>
        <taxon>Metazoa</taxon>
        <taxon>Ecdysozoa</taxon>
        <taxon>Arthropoda</taxon>
        <taxon>Hexapoda</taxon>
        <taxon>Insecta</taxon>
        <taxon>Pterygota</taxon>
        <taxon>Neoptera</taxon>
        <taxon>Paraneoptera</taxon>
        <taxon>Hemiptera</taxon>
        <taxon>Sternorrhyncha</taxon>
        <taxon>Aphidomorpha</taxon>
        <taxon>Aphidoidea</taxon>
        <taxon>Aphididae</taxon>
        <taxon>Lachninae</taxon>
        <taxon>Cinara</taxon>
    </lineage>
</organism>
<evidence type="ECO:0000313" key="2">
    <source>
        <dbReference type="EMBL" id="VVC37435.1"/>
    </source>
</evidence>
<proteinExistence type="predicted"/>
<dbReference type="AlphaFoldDB" id="A0A5E4N4E2"/>
<dbReference type="Proteomes" id="UP000325440">
    <property type="component" value="Unassembled WGS sequence"/>
</dbReference>
<keyword evidence="3" id="KW-1185">Reference proteome</keyword>
<evidence type="ECO:0000313" key="3">
    <source>
        <dbReference type="Proteomes" id="UP000325440"/>
    </source>
</evidence>